<evidence type="ECO:0000313" key="1">
    <source>
        <dbReference type="EMBL" id="KKL48111.1"/>
    </source>
</evidence>
<gene>
    <name evidence="1" type="ORF">LCGC14_2328780</name>
</gene>
<comment type="caution">
    <text evidence="1">The sequence shown here is derived from an EMBL/GenBank/DDBJ whole genome shotgun (WGS) entry which is preliminary data.</text>
</comment>
<protein>
    <submittedName>
        <fullName evidence="1">Uncharacterized protein</fullName>
    </submittedName>
</protein>
<dbReference type="EMBL" id="LAZR01033427">
    <property type="protein sequence ID" value="KKL48111.1"/>
    <property type="molecule type" value="Genomic_DNA"/>
</dbReference>
<reference evidence="1" key="1">
    <citation type="journal article" date="2015" name="Nature">
        <title>Complex archaea that bridge the gap between prokaryotes and eukaryotes.</title>
        <authorList>
            <person name="Spang A."/>
            <person name="Saw J.H."/>
            <person name="Jorgensen S.L."/>
            <person name="Zaremba-Niedzwiedzka K."/>
            <person name="Martijn J."/>
            <person name="Lind A.E."/>
            <person name="van Eijk R."/>
            <person name="Schleper C."/>
            <person name="Guy L."/>
            <person name="Ettema T.J."/>
        </authorList>
    </citation>
    <scope>NUCLEOTIDE SEQUENCE</scope>
</reference>
<dbReference type="AlphaFoldDB" id="A0A0F9D315"/>
<proteinExistence type="predicted"/>
<organism evidence="1">
    <name type="scientific">marine sediment metagenome</name>
    <dbReference type="NCBI Taxonomy" id="412755"/>
    <lineage>
        <taxon>unclassified sequences</taxon>
        <taxon>metagenomes</taxon>
        <taxon>ecological metagenomes</taxon>
    </lineage>
</organism>
<name>A0A0F9D315_9ZZZZ</name>
<accession>A0A0F9D315</accession>
<sequence length="51" mass="6176">MMKKNKIYRFFVVKFPKYLTSHSEPQNMKGYIANQNVLKIEKDTIKRRSLI</sequence>